<evidence type="ECO:0000313" key="3">
    <source>
        <dbReference type="Proteomes" id="UP000593567"/>
    </source>
</evidence>
<keyword evidence="1" id="KW-1133">Transmembrane helix</keyword>
<keyword evidence="1" id="KW-0812">Transmembrane</keyword>
<accession>A0A7J7JK55</accession>
<dbReference type="AlphaFoldDB" id="A0A7J7JK55"/>
<name>A0A7J7JK55_BUGNE</name>
<sequence length="66" mass="7266">MSGKKNGVSTYLPPCADILCMCISLCNINFCMSTFILSNNFPAQTAATCMWNIDLHIPILLVIIIK</sequence>
<proteinExistence type="predicted"/>
<organism evidence="2 3">
    <name type="scientific">Bugula neritina</name>
    <name type="common">Brown bryozoan</name>
    <name type="synonym">Sertularia neritina</name>
    <dbReference type="NCBI Taxonomy" id="10212"/>
    <lineage>
        <taxon>Eukaryota</taxon>
        <taxon>Metazoa</taxon>
        <taxon>Spiralia</taxon>
        <taxon>Lophotrochozoa</taxon>
        <taxon>Bryozoa</taxon>
        <taxon>Gymnolaemata</taxon>
        <taxon>Cheilostomatida</taxon>
        <taxon>Flustrina</taxon>
        <taxon>Buguloidea</taxon>
        <taxon>Bugulidae</taxon>
        <taxon>Bugula</taxon>
    </lineage>
</organism>
<dbReference type="EMBL" id="VXIV02002437">
    <property type="protein sequence ID" value="KAF6025748.1"/>
    <property type="molecule type" value="Genomic_DNA"/>
</dbReference>
<gene>
    <name evidence="2" type="ORF">EB796_015999</name>
</gene>
<feature type="transmembrane region" description="Helical" evidence="1">
    <location>
        <begin position="12"/>
        <end position="37"/>
    </location>
</feature>
<keyword evidence="1" id="KW-0472">Membrane</keyword>
<comment type="caution">
    <text evidence="2">The sequence shown here is derived from an EMBL/GenBank/DDBJ whole genome shotgun (WGS) entry which is preliminary data.</text>
</comment>
<keyword evidence="3" id="KW-1185">Reference proteome</keyword>
<protein>
    <submittedName>
        <fullName evidence="2">Uncharacterized protein</fullName>
    </submittedName>
</protein>
<dbReference type="Proteomes" id="UP000593567">
    <property type="component" value="Unassembled WGS sequence"/>
</dbReference>
<evidence type="ECO:0000313" key="2">
    <source>
        <dbReference type="EMBL" id="KAF6025748.1"/>
    </source>
</evidence>
<reference evidence="2" key="1">
    <citation type="submission" date="2020-06" db="EMBL/GenBank/DDBJ databases">
        <title>Draft genome of Bugula neritina, a colonial animal packing powerful symbionts and potential medicines.</title>
        <authorList>
            <person name="Rayko M."/>
        </authorList>
    </citation>
    <scope>NUCLEOTIDE SEQUENCE [LARGE SCALE GENOMIC DNA]</scope>
    <source>
        <strain evidence="2">Kwan_BN1</strain>
    </source>
</reference>
<evidence type="ECO:0000256" key="1">
    <source>
        <dbReference type="SAM" id="Phobius"/>
    </source>
</evidence>